<feature type="compositionally biased region" description="Basic and acidic residues" evidence="2">
    <location>
        <begin position="374"/>
        <end position="383"/>
    </location>
</feature>
<evidence type="ECO:0000313" key="3">
    <source>
        <dbReference type="EMBL" id="ORX45110.1"/>
    </source>
</evidence>
<name>A0A1X2G4X5_9FUNG</name>
<sequence>MSEQVVDLLQDLANERQEYELEIQRENVARAKEELRKRRQNILRSADVANSANKKQKVIIPEDPKAQYNYILEHNQIKDSTCSSSRSGYVSYQPNDLDLDWLPEELNSVYSTKDALKCLSMVERHSVKSLADRSIKNIVRHILEYHAFPQLSISDARLQKLSEMTVIVQFWSYLFDQYFRCNTSILIQWGDTVPKACLDLDITLKMDLRVIVDADDEMLDLGNAEVASVRTSTFRKCLKDKLKCCIAAKCCLNFILSKYNIPAKTIPKIVIPLIHVMGLHVRVYGFHMAAKSKYDLFNLCDFSFPRRFNDISEGKIQHIFWGLESIDNTVQRTVDIIKSAGRSTKSPFTTTPSRQKTPPIWTTSVYWPFKKEECDNDDLHTDTPEEDIGSEQELEDSEQELA</sequence>
<evidence type="ECO:0000313" key="4">
    <source>
        <dbReference type="Proteomes" id="UP000242146"/>
    </source>
</evidence>
<comment type="caution">
    <text evidence="3">The sequence shown here is derived from an EMBL/GenBank/DDBJ whole genome shotgun (WGS) entry which is preliminary data.</text>
</comment>
<dbReference type="AlphaFoldDB" id="A0A1X2G4X5"/>
<protein>
    <submittedName>
        <fullName evidence="3">Uncharacterized protein</fullName>
    </submittedName>
</protein>
<dbReference type="Proteomes" id="UP000242146">
    <property type="component" value="Unassembled WGS sequence"/>
</dbReference>
<dbReference type="OrthoDB" id="2290147at2759"/>
<accession>A0A1X2G4X5</accession>
<keyword evidence="1" id="KW-0175">Coiled coil</keyword>
<feature type="coiled-coil region" evidence="1">
    <location>
        <begin position="2"/>
        <end position="45"/>
    </location>
</feature>
<dbReference type="EMBL" id="MCGT01000044">
    <property type="protein sequence ID" value="ORX45110.1"/>
    <property type="molecule type" value="Genomic_DNA"/>
</dbReference>
<keyword evidence="4" id="KW-1185">Reference proteome</keyword>
<organism evidence="3 4">
    <name type="scientific">Hesseltinella vesiculosa</name>
    <dbReference type="NCBI Taxonomy" id="101127"/>
    <lineage>
        <taxon>Eukaryota</taxon>
        <taxon>Fungi</taxon>
        <taxon>Fungi incertae sedis</taxon>
        <taxon>Mucoromycota</taxon>
        <taxon>Mucoromycotina</taxon>
        <taxon>Mucoromycetes</taxon>
        <taxon>Mucorales</taxon>
        <taxon>Cunninghamellaceae</taxon>
        <taxon>Hesseltinella</taxon>
    </lineage>
</organism>
<evidence type="ECO:0000256" key="2">
    <source>
        <dbReference type="SAM" id="MobiDB-lite"/>
    </source>
</evidence>
<feature type="compositionally biased region" description="Acidic residues" evidence="2">
    <location>
        <begin position="384"/>
        <end position="402"/>
    </location>
</feature>
<proteinExistence type="predicted"/>
<gene>
    <name evidence="3" type="ORF">DM01DRAFT_1386693</name>
</gene>
<feature type="region of interest" description="Disordered" evidence="2">
    <location>
        <begin position="374"/>
        <end position="402"/>
    </location>
</feature>
<evidence type="ECO:0000256" key="1">
    <source>
        <dbReference type="SAM" id="Coils"/>
    </source>
</evidence>
<reference evidence="3 4" key="1">
    <citation type="submission" date="2016-07" db="EMBL/GenBank/DDBJ databases">
        <title>Pervasive Adenine N6-methylation of Active Genes in Fungi.</title>
        <authorList>
            <consortium name="DOE Joint Genome Institute"/>
            <person name="Mondo S.J."/>
            <person name="Dannebaum R.O."/>
            <person name="Kuo R.C."/>
            <person name="Labutti K."/>
            <person name="Haridas S."/>
            <person name="Kuo A."/>
            <person name="Salamov A."/>
            <person name="Ahrendt S.R."/>
            <person name="Lipzen A."/>
            <person name="Sullivan W."/>
            <person name="Andreopoulos W.B."/>
            <person name="Clum A."/>
            <person name="Lindquist E."/>
            <person name="Daum C."/>
            <person name="Ramamoorthy G.K."/>
            <person name="Gryganskyi A."/>
            <person name="Culley D."/>
            <person name="Magnuson J.K."/>
            <person name="James T.Y."/>
            <person name="O'Malley M.A."/>
            <person name="Stajich J.E."/>
            <person name="Spatafora J.W."/>
            <person name="Visel A."/>
            <person name="Grigoriev I.V."/>
        </authorList>
    </citation>
    <scope>NUCLEOTIDE SEQUENCE [LARGE SCALE GENOMIC DNA]</scope>
    <source>
        <strain evidence="3 4">NRRL 3301</strain>
    </source>
</reference>